<organism evidence="2 3">
    <name type="scientific">Paragonimus westermani</name>
    <dbReference type="NCBI Taxonomy" id="34504"/>
    <lineage>
        <taxon>Eukaryota</taxon>
        <taxon>Metazoa</taxon>
        <taxon>Spiralia</taxon>
        <taxon>Lophotrochozoa</taxon>
        <taxon>Platyhelminthes</taxon>
        <taxon>Trematoda</taxon>
        <taxon>Digenea</taxon>
        <taxon>Plagiorchiida</taxon>
        <taxon>Troglotremata</taxon>
        <taxon>Troglotrematidae</taxon>
        <taxon>Paragonimus</taxon>
    </lineage>
</organism>
<dbReference type="EMBL" id="QNGE01000032">
    <property type="protein sequence ID" value="KAA3682308.1"/>
    <property type="molecule type" value="Genomic_DNA"/>
</dbReference>
<feature type="compositionally biased region" description="Polar residues" evidence="1">
    <location>
        <begin position="266"/>
        <end position="281"/>
    </location>
</feature>
<comment type="caution">
    <text evidence="2">The sequence shown here is derived from an EMBL/GenBank/DDBJ whole genome shotgun (WGS) entry which is preliminary data.</text>
</comment>
<gene>
    <name evidence="2" type="ORF">DEA37_0008979</name>
</gene>
<feature type="region of interest" description="Disordered" evidence="1">
    <location>
        <begin position="251"/>
        <end position="287"/>
    </location>
</feature>
<proteinExistence type="predicted"/>
<reference evidence="2 3" key="1">
    <citation type="journal article" date="2019" name="Gigascience">
        <title>Whole-genome sequence of the oriental lung fluke Paragonimus westermani.</title>
        <authorList>
            <person name="Oey H."/>
            <person name="Zakrzewski M."/>
            <person name="Narain K."/>
            <person name="Devi K.R."/>
            <person name="Agatsuma T."/>
            <person name="Nawaratna S."/>
            <person name="Gobert G.N."/>
            <person name="Jones M.K."/>
            <person name="Ragan M.A."/>
            <person name="McManus D.P."/>
            <person name="Krause L."/>
        </authorList>
    </citation>
    <scope>NUCLEOTIDE SEQUENCE [LARGE SCALE GENOMIC DNA]</scope>
    <source>
        <strain evidence="2 3">IND2009</strain>
    </source>
</reference>
<evidence type="ECO:0000313" key="3">
    <source>
        <dbReference type="Proteomes" id="UP000324629"/>
    </source>
</evidence>
<accession>A0A5J4P4X8</accession>
<protein>
    <submittedName>
        <fullName evidence="2">Uncharacterized protein</fullName>
    </submittedName>
</protein>
<dbReference type="Proteomes" id="UP000324629">
    <property type="component" value="Unassembled WGS sequence"/>
</dbReference>
<sequence length="326" mass="37137">MKRARSLGGLNQLLTLSVRLQHYVELSTTDDFSTATFQYRLEQHLISPWREPKKSRKLRLCITYTSLILNRSSWWPYRSVERIDFSSVERFITFQQAGRFFAIGLQDHSFAEKQFVVMSTKTIGDLNRLVQTMETQLMAWKNMNSLSSVNLSRLPVALADSASSALGGSNYLNGSTLAKNSSNQQISSIKRPEGTLKRTISQHSSNSAIVLSRCECPSSRLPRFQLRPRDKPVIHIIHEDVEQTSFTKLQSYEKESPTKSTHKKASQNMRSTLQPSSSKISPSEAKHKAEKAWEVDIKYVRHDPILGNVLDNEGSVYLYTAHQIRD</sequence>
<keyword evidence="3" id="KW-1185">Reference proteome</keyword>
<name>A0A5J4P4X8_9TREM</name>
<evidence type="ECO:0000313" key="2">
    <source>
        <dbReference type="EMBL" id="KAA3682308.1"/>
    </source>
</evidence>
<evidence type="ECO:0000256" key="1">
    <source>
        <dbReference type="SAM" id="MobiDB-lite"/>
    </source>
</evidence>
<dbReference type="AlphaFoldDB" id="A0A5J4P4X8"/>
<feature type="region of interest" description="Disordered" evidence="1">
    <location>
        <begin position="182"/>
        <end position="202"/>
    </location>
</feature>